<sequence>IHTVRQTGKMLVAFILLAAFTYATAQPGPGEACNPTTNQCRADSDCHPTENICYADPAQVTRPSVWLGTPPSCDARSPQRCAFSDFLFDVSHPRGDRGSQWCTSGSKARCQSRVAPALNPPTPANSIQVFSYNIFERDFGITHDGQRERTCRIPQNLVRVLPDTDAVIWQEAFMGGCWQDEANLRHLMTQHGFPYHTSTIDDPNDTFENGGVFISSRWPITAQAQIIFQNRLDFTADDFAAKGVGYAKIEKTSGGVTKPYHIFGTHMQAGGGAEGDQVRIDQAGEMRQFAVSRNIPATEAVIYGGDFNTAYQDEGDRYAEFMNALNAPQTIERIGSLMFTSDPNTNDVQRKKSPNSRPKWIDYVTHSLAHLQPTSATMEVTPTPHQQQFSVCWCELCIPLEEYVFPDDPLCTQLIDNGGLEGEVALFNHLSDHHPVTGRFTFPA</sequence>
<gene>
    <name evidence="5" type="ORF">OFUS_LOCUS24548</name>
</gene>
<dbReference type="PANTHER" id="PTHR16320:SF23">
    <property type="entry name" value="SPHINGOMYELINASE C 1"/>
    <property type="match status" value="1"/>
</dbReference>
<keyword evidence="6" id="KW-1185">Reference proteome</keyword>
<comment type="caution">
    <text evidence="5">The sequence shown here is derived from an EMBL/GenBank/DDBJ whole genome shotgun (WGS) entry which is preliminary data.</text>
</comment>
<feature type="signal peptide" evidence="4">
    <location>
        <begin position="1"/>
        <end position="25"/>
    </location>
</feature>
<reference evidence="5" key="1">
    <citation type="submission" date="2022-03" db="EMBL/GenBank/DDBJ databases">
        <authorList>
            <person name="Martin C."/>
        </authorList>
    </citation>
    <scope>NUCLEOTIDE SEQUENCE</scope>
</reference>
<dbReference type="InterPro" id="IPR036691">
    <property type="entry name" value="Endo/exonu/phosph_ase_sf"/>
</dbReference>
<dbReference type="OrthoDB" id="10010057at2759"/>
<feature type="non-terminal residue" evidence="5">
    <location>
        <position position="1"/>
    </location>
</feature>
<keyword evidence="2" id="KW-0378">Hydrolase</keyword>
<comment type="catalytic activity">
    <reaction evidence="3">
        <text>N-(hexadecanoyl)-sphing-4-enine-1-phosphocholine + H2O = N-hexadecanoylsphing-4-enine + phosphocholine + H(+)</text>
        <dbReference type="Rhea" id="RHEA:45644"/>
        <dbReference type="ChEBI" id="CHEBI:15377"/>
        <dbReference type="ChEBI" id="CHEBI:15378"/>
        <dbReference type="ChEBI" id="CHEBI:72959"/>
        <dbReference type="ChEBI" id="CHEBI:78646"/>
        <dbReference type="ChEBI" id="CHEBI:295975"/>
    </reaction>
    <physiologicalReaction direction="left-to-right" evidence="3">
        <dbReference type="Rhea" id="RHEA:45645"/>
    </physiologicalReaction>
</comment>
<accession>A0A8S4Q4C4</accession>
<dbReference type="CDD" id="cd09078">
    <property type="entry name" value="nSMase"/>
    <property type="match status" value="1"/>
</dbReference>
<evidence type="ECO:0000313" key="5">
    <source>
        <dbReference type="EMBL" id="CAH1800692.1"/>
    </source>
</evidence>
<evidence type="ECO:0000256" key="1">
    <source>
        <dbReference type="ARBA" id="ARBA00012369"/>
    </source>
</evidence>
<dbReference type="InterPro" id="IPR017766">
    <property type="entry name" value="Sphingomyelinase/PLipase_C"/>
</dbReference>
<organism evidence="5 6">
    <name type="scientific">Owenia fusiformis</name>
    <name type="common">Polychaete worm</name>
    <dbReference type="NCBI Taxonomy" id="6347"/>
    <lineage>
        <taxon>Eukaryota</taxon>
        <taxon>Metazoa</taxon>
        <taxon>Spiralia</taxon>
        <taxon>Lophotrochozoa</taxon>
        <taxon>Annelida</taxon>
        <taxon>Polychaeta</taxon>
        <taxon>Sedentaria</taxon>
        <taxon>Canalipalpata</taxon>
        <taxon>Sabellida</taxon>
        <taxon>Oweniida</taxon>
        <taxon>Oweniidae</taxon>
        <taxon>Owenia</taxon>
    </lineage>
</organism>
<evidence type="ECO:0000256" key="2">
    <source>
        <dbReference type="ARBA" id="ARBA00022801"/>
    </source>
</evidence>
<keyword evidence="4" id="KW-0732">Signal</keyword>
<dbReference type="AlphaFoldDB" id="A0A8S4Q4C4"/>
<dbReference type="Gene3D" id="3.60.10.10">
    <property type="entry name" value="Endonuclease/exonuclease/phosphatase"/>
    <property type="match status" value="1"/>
</dbReference>
<evidence type="ECO:0000313" key="6">
    <source>
        <dbReference type="Proteomes" id="UP000749559"/>
    </source>
</evidence>
<evidence type="ECO:0000256" key="3">
    <source>
        <dbReference type="ARBA" id="ARBA00049371"/>
    </source>
</evidence>
<proteinExistence type="predicted"/>
<dbReference type="PANTHER" id="PTHR16320">
    <property type="entry name" value="SPHINGOMYELINASE FAMILY MEMBER"/>
    <property type="match status" value="1"/>
</dbReference>
<dbReference type="Proteomes" id="UP000749559">
    <property type="component" value="Unassembled WGS sequence"/>
</dbReference>
<evidence type="ECO:0000256" key="4">
    <source>
        <dbReference type="SAM" id="SignalP"/>
    </source>
</evidence>
<dbReference type="EC" id="3.1.4.12" evidence="1"/>
<dbReference type="InterPro" id="IPR038772">
    <property type="entry name" value="Sph/SMPD2-like"/>
</dbReference>
<dbReference type="GO" id="GO:0004767">
    <property type="term" value="F:sphingomyelin phosphodiesterase activity"/>
    <property type="evidence" value="ECO:0007669"/>
    <property type="project" value="UniProtKB-EC"/>
</dbReference>
<feature type="chain" id="PRO_5035871811" description="sphingomyelin phosphodiesterase" evidence="4">
    <location>
        <begin position="26"/>
        <end position="444"/>
    </location>
</feature>
<dbReference type="GO" id="GO:0005576">
    <property type="term" value="C:extracellular region"/>
    <property type="evidence" value="ECO:0007669"/>
    <property type="project" value="InterPro"/>
</dbReference>
<protein>
    <recommendedName>
        <fullName evidence="1">sphingomyelin phosphodiesterase</fullName>
        <ecNumber evidence="1">3.1.4.12</ecNumber>
    </recommendedName>
</protein>
<dbReference type="SUPFAM" id="SSF56219">
    <property type="entry name" value="DNase I-like"/>
    <property type="match status" value="1"/>
</dbReference>
<dbReference type="EMBL" id="CAIIXF020000012">
    <property type="protein sequence ID" value="CAH1800692.1"/>
    <property type="molecule type" value="Genomic_DNA"/>
</dbReference>
<name>A0A8S4Q4C4_OWEFU</name>